<dbReference type="InterPro" id="IPR032465">
    <property type="entry name" value="ACMSD"/>
</dbReference>
<dbReference type="GO" id="GO:0016831">
    <property type="term" value="F:carboxy-lyase activity"/>
    <property type="evidence" value="ECO:0007669"/>
    <property type="project" value="UniProtKB-KW"/>
</dbReference>
<dbReference type="OrthoDB" id="2832284at2759"/>
<dbReference type="PANTHER" id="PTHR21240">
    <property type="entry name" value="2-AMINO-3-CARBOXYLMUCONATE-6-SEMIALDEHYDE DECARBOXYLASE"/>
    <property type="match status" value="1"/>
</dbReference>
<comment type="similarity">
    <text evidence="3">Belongs to the metallo-dependent hydrolases superfamily.</text>
</comment>
<dbReference type="Pfam" id="PF04909">
    <property type="entry name" value="Amidohydro_2"/>
    <property type="match status" value="1"/>
</dbReference>
<evidence type="ECO:0000256" key="2">
    <source>
        <dbReference type="ARBA" id="ARBA00023239"/>
    </source>
</evidence>
<evidence type="ECO:0000259" key="4">
    <source>
        <dbReference type="Pfam" id="PF04909"/>
    </source>
</evidence>
<dbReference type="RefSeq" id="XP_033454628.1">
    <property type="nucleotide sequence ID" value="XM_033590689.1"/>
</dbReference>
<dbReference type="AlphaFoldDB" id="A0A6A5S459"/>
<evidence type="ECO:0000256" key="1">
    <source>
        <dbReference type="ARBA" id="ARBA00022793"/>
    </source>
</evidence>
<proteinExistence type="inferred from homology"/>
<dbReference type="EMBL" id="ML978956">
    <property type="protein sequence ID" value="KAF1934380.1"/>
    <property type="molecule type" value="Genomic_DNA"/>
</dbReference>
<dbReference type="GO" id="GO:0016787">
    <property type="term" value="F:hydrolase activity"/>
    <property type="evidence" value="ECO:0007669"/>
    <property type="project" value="UniProtKB-KW"/>
</dbReference>
<feature type="domain" description="Amidohydrolase-related" evidence="4">
    <location>
        <begin position="61"/>
        <end position="388"/>
    </location>
</feature>
<name>A0A6A5S459_9PLEO</name>
<dbReference type="InterPro" id="IPR006680">
    <property type="entry name" value="Amidohydro-rel"/>
</dbReference>
<dbReference type="Gene3D" id="3.20.20.140">
    <property type="entry name" value="Metal-dependent hydrolases"/>
    <property type="match status" value="1"/>
</dbReference>
<keyword evidence="6" id="KW-1185">Reference proteome</keyword>
<gene>
    <name evidence="5" type="ORF">M421DRAFT_415413</name>
</gene>
<protein>
    <submittedName>
        <fullName evidence="5">Amidohydrolase 2</fullName>
    </submittedName>
</protein>
<keyword evidence="5" id="KW-0378">Hydrolase</keyword>
<organism evidence="5 6">
    <name type="scientific">Didymella exigua CBS 183.55</name>
    <dbReference type="NCBI Taxonomy" id="1150837"/>
    <lineage>
        <taxon>Eukaryota</taxon>
        <taxon>Fungi</taxon>
        <taxon>Dikarya</taxon>
        <taxon>Ascomycota</taxon>
        <taxon>Pezizomycotina</taxon>
        <taxon>Dothideomycetes</taxon>
        <taxon>Pleosporomycetidae</taxon>
        <taxon>Pleosporales</taxon>
        <taxon>Pleosporineae</taxon>
        <taxon>Didymellaceae</taxon>
        <taxon>Didymella</taxon>
    </lineage>
</organism>
<dbReference type="GO" id="GO:0019748">
    <property type="term" value="P:secondary metabolic process"/>
    <property type="evidence" value="ECO:0007669"/>
    <property type="project" value="TreeGrafter"/>
</dbReference>
<evidence type="ECO:0000256" key="3">
    <source>
        <dbReference type="RuleBase" id="RU366045"/>
    </source>
</evidence>
<dbReference type="GO" id="GO:0005829">
    <property type="term" value="C:cytosol"/>
    <property type="evidence" value="ECO:0007669"/>
    <property type="project" value="TreeGrafter"/>
</dbReference>
<dbReference type="InterPro" id="IPR032466">
    <property type="entry name" value="Metal_Hydrolase"/>
</dbReference>
<keyword evidence="2 3" id="KW-0456">Lyase</keyword>
<sequence>MTTTSPPTPQALLTRINTNAARDNIDFTVLPFHKEALDSITKLHEEATTIVLPDFTNATKIDTHTHPVPSWFRTLELSAAGRETPSWNVTDHLAFMSARGIRRSILSVSTPQANAFASPSKFERDAELRKKKTVALARLLNEYAAEVCRIWPERFSWLGVTALPFVEESVREVGHALGLGAVGISILTNAEGLYPGDAAFTPLWRFLEERAGRHGREVVFIHPTDPVIALDDGTLISSRPSPLRSGLGEFYFETARALSSLIASSPPYNSTLLKYPSLHWRISHGAGAFPDISERFLLGFPNESAAAREAYKTRCWYDSAGPVWPRQIKGVLEGMGVGVGQCVFGTDYPYGIGFWDVDENIAGLADAGFIPGEEREGVLWRNARELWRGKIAL</sequence>
<dbReference type="GeneID" id="54348357"/>
<reference evidence="5" key="1">
    <citation type="journal article" date="2020" name="Stud. Mycol.">
        <title>101 Dothideomycetes genomes: a test case for predicting lifestyles and emergence of pathogens.</title>
        <authorList>
            <person name="Haridas S."/>
            <person name="Albert R."/>
            <person name="Binder M."/>
            <person name="Bloem J."/>
            <person name="Labutti K."/>
            <person name="Salamov A."/>
            <person name="Andreopoulos B."/>
            <person name="Baker S."/>
            <person name="Barry K."/>
            <person name="Bills G."/>
            <person name="Bluhm B."/>
            <person name="Cannon C."/>
            <person name="Castanera R."/>
            <person name="Culley D."/>
            <person name="Daum C."/>
            <person name="Ezra D."/>
            <person name="Gonzalez J."/>
            <person name="Henrissat B."/>
            <person name="Kuo A."/>
            <person name="Liang C."/>
            <person name="Lipzen A."/>
            <person name="Lutzoni F."/>
            <person name="Magnuson J."/>
            <person name="Mondo S."/>
            <person name="Nolan M."/>
            <person name="Ohm R."/>
            <person name="Pangilinan J."/>
            <person name="Park H.-J."/>
            <person name="Ramirez L."/>
            <person name="Alfaro M."/>
            <person name="Sun H."/>
            <person name="Tritt A."/>
            <person name="Yoshinaga Y."/>
            <person name="Zwiers L.-H."/>
            <person name="Turgeon B."/>
            <person name="Goodwin S."/>
            <person name="Spatafora J."/>
            <person name="Crous P."/>
            <person name="Grigoriev I."/>
        </authorList>
    </citation>
    <scope>NUCLEOTIDE SEQUENCE</scope>
    <source>
        <strain evidence="5">CBS 183.55</strain>
    </source>
</reference>
<evidence type="ECO:0000313" key="6">
    <source>
        <dbReference type="Proteomes" id="UP000800082"/>
    </source>
</evidence>
<evidence type="ECO:0000313" key="5">
    <source>
        <dbReference type="EMBL" id="KAF1934380.1"/>
    </source>
</evidence>
<dbReference type="PANTHER" id="PTHR21240:SF32">
    <property type="entry name" value="AMIDOHYDROLASE-RELATED DOMAIN-CONTAINING PROTEIN"/>
    <property type="match status" value="1"/>
</dbReference>
<dbReference type="SUPFAM" id="SSF51556">
    <property type="entry name" value="Metallo-dependent hydrolases"/>
    <property type="match status" value="1"/>
</dbReference>
<keyword evidence="1 3" id="KW-0210">Decarboxylase</keyword>
<dbReference type="Proteomes" id="UP000800082">
    <property type="component" value="Unassembled WGS sequence"/>
</dbReference>
<accession>A0A6A5S459</accession>